<evidence type="ECO:0000259" key="1">
    <source>
        <dbReference type="Pfam" id="PF12728"/>
    </source>
</evidence>
<reference evidence="2 3" key="1">
    <citation type="submission" date="2018-08" db="EMBL/GenBank/DDBJ databases">
        <title>Linezolid Resistance in Mycobacterium abscessus: MIC Distribution and Comprehensive Investigation of Resistance Mechanisms.</title>
        <authorList>
            <person name="Ye M."/>
            <person name="Xu L."/>
            <person name="Zou Y."/>
            <person name="Li B."/>
            <person name="Guo Q."/>
            <person name="Zhang Y."/>
            <person name="Zhan M."/>
            <person name="Xu B."/>
            <person name="Yu F."/>
            <person name="Zhang Z."/>
            <person name="Chu H."/>
        </authorList>
    </citation>
    <scope>NUCLEOTIDE SEQUENCE [LARGE SCALE GENOMIC DNA]</scope>
    <source>
        <strain evidence="2 3">G143</strain>
    </source>
</reference>
<dbReference type="Pfam" id="PF12728">
    <property type="entry name" value="HTH_17"/>
    <property type="match status" value="1"/>
</dbReference>
<evidence type="ECO:0000313" key="2">
    <source>
        <dbReference type="EMBL" id="RIT40281.1"/>
    </source>
</evidence>
<dbReference type="SUPFAM" id="SSF46955">
    <property type="entry name" value="Putative DNA-binding domain"/>
    <property type="match status" value="1"/>
</dbReference>
<dbReference type="AlphaFoldDB" id="A0ABD7HR47"/>
<dbReference type="Proteomes" id="UP000284557">
    <property type="component" value="Unassembled WGS sequence"/>
</dbReference>
<comment type="caution">
    <text evidence="2">The sequence shown here is derived from an EMBL/GenBank/DDBJ whole genome shotgun (WGS) entry which is preliminary data.</text>
</comment>
<proteinExistence type="predicted"/>
<keyword evidence="2" id="KW-0238">DNA-binding</keyword>
<gene>
    <name evidence="2" type="ORF">D2E76_10905</name>
</gene>
<feature type="domain" description="Helix-turn-helix" evidence="1">
    <location>
        <begin position="12"/>
        <end position="61"/>
    </location>
</feature>
<dbReference type="InterPro" id="IPR009061">
    <property type="entry name" value="DNA-bd_dom_put_sf"/>
</dbReference>
<accession>A0ABD7HR47</accession>
<sequence length="68" mass="7696">MSEYKLEYQSGLLTLPEAAVYCRLPEATLRWYRATGTGPKSGKIGARVMYRKSDLDQYIEAAFASESR</sequence>
<evidence type="ECO:0000313" key="3">
    <source>
        <dbReference type="Proteomes" id="UP000284557"/>
    </source>
</evidence>
<name>A0ABD7HR47_9MYCO</name>
<organism evidence="2 3">
    <name type="scientific">Mycobacteroides abscessus</name>
    <dbReference type="NCBI Taxonomy" id="36809"/>
    <lineage>
        <taxon>Bacteria</taxon>
        <taxon>Bacillati</taxon>
        <taxon>Actinomycetota</taxon>
        <taxon>Actinomycetes</taxon>
        <taxon>Mycobacteriales</taxon>
        <taxon>Mycobacteriaceae</taxon>
        <taxon>Mycobacteroides</taxon>
    </lineage>
</organism>
<dbReference type="InterPro" id="IPR041657">
    <property type="entry name" value="HTH_17"/>
</dbReference>
<dbReference type="RefSeq" id="WP_100475448.1">
    <property type="nucleotide sequence ID" value="NZ_JAMLCA010000002.1"/>
</dbReference>
<dbReference type="EMBL" id="QXBN01000006">
    <property type="protein sequence ID" value="RIT40281.1"/>
    <property type="molecule type" value="Genomic_DNA"/>
</dbReference>
<dbReference type="GO" id="GO:0003677">
    <property type="term" value="F:DNA binding"/>
    <property type="evidence" value="ECO:0007669"/>
    <property type="project" value="UniProtKB-KW"/>
</dbReference>
<protein>
    <submittedName>
        <fullName evidence="2">DNA-binding protein</fullName>
    </submittedName>
</protein>